<accession>A0A1V4SRG2</accession>
<dbReference type="Proteomes" id="UP000191448">
    <property type="component" value="Unassembled WGS sequence"/>
</dbReference>
<dbReference type="OrthoDB" id="2908789at2"/>
<dbReference type="EMBL" id="LTAY01000088">
    <property type="protein sequence ID" value="OPX46478.1"/>
    <property type="molecule type" value="Genomic_DNA"/>
</dbReference>
<evidence type="ECO:0008006" key="3">
    <source>
        <dbReference type="Google" id="ProtNLM"/>
    </source>
</evidence>
<proteinExistence type="predicted"/>
<reference evidence="1 2" key="1">
    <citation type="submission" date="2016-02" db="EMBL/GenBank/DDBJ databases">
        <title>Genome sequence of Clostridium thermobutyricum DSM 4928.</title>
        <authorList>
            <person name="Poehlein A."/>
            <person name="Daniel R."/>
        </authorList>
    </citation>
    <scope>NUCLEOTIDE SEQUENCE [LARGE SCALE GENOMIC DNA]</scope>
    <source>
        <strain evidence="1 2">DSM 4928</strain>
    </source>
</reference>
<organism evidence="1 2">
    <name type="scientific">Clostridium thermobutyricum DSM 4928</name>
    <dbReference type="NCBI Taxonomy" id="1121339"/>
    <lineage>
        <taxon>Bacteria</taxon>
        <taxon>Bacillati</taxon>
        <taxon>Bacillota</taxon>
        <taxon>Clostridia</taxon>
        <taxon>Eubacteriales</taxon>
        <taxon>Clostridiaceae</taxon>
        <taxon>Clostridium</taxon>
    </lineage>
</organism>
<dbReference type="AlphaFoldDB" id="A0A1V4SRG2"/>
<comment type="caution">
    <text evidence="1">The sequence shown here is derived from an EMBL/GenBank/DDBJ whole genome shotgun (WGS) entry which is preliminary data.</text>
</comment>
<dbReference type="RefSeq" id="WP_080024044.1">
    <property type="nucleotide sequence ID" value="NZ_LTAY01000088.1"/>
</dbReference>
<evidence type="ECO:0000313" key="2">
    <source>
        <dbReference type="Proteomes" id="UP000191448"/>
    </source>
</evidence>
<name>A0A1V4SRG2_9CLOT</name>
<sequence length="183" mass="20974">MAKKINQYSEEVIKDINGNIESVRTNTSYKIEGEPPYVKLYLDTILYLKDLPKSHNPVLLALLKRIPWANQDQDIPINAALKRKISSELNCSVSRINNAITDFVKGQVLFRVDKGLYQFNPHLFGRGDWSDINELRLNITFNVNGKTIYGEINKVPKAPKTKKNKSNFKNNNIINLSEILKED</sequence>
<evidence type="ECO:0000313" key="1">
    <source>
        <dbReference type="EMBL" id="OPX46478.1"/>
    </source>
</evidence>
<gene>
    <name evidence="1" type="ORF">CLTHE_28650</name>
</gene>
<protein>
    <recommendedName>
        <fullName evidence="3">Plasmid replication protein RepL domain-containing protein</fullName>
    </recommendedName>
</protein>